<dbReference type="RefSeq" id="WP_189066887.1">
    <property type="nucleotide sequence ID" value="NZ_BMQM01000066.1"/>
</dbReference>
<sequence length="947" mass="104017">MWHPWLRQQSAQQDDIQRLEARKQQLISDGAHAFAYGQIQAARTGEQFKRLLAESDVAAAQLIQGSGMTVGAAWAVPSWSSWVPGTATLEPFLRVGAYHDPRDPQRTFTVPFLAPFIGQNRTVIIRTEGDAQREAGLELLQSLALRTALLLPHQASYVLLDPAGNGAAFLIRKALPRVAETQGDIRRDLDQVERNIQRVIETYLDAEVRSFEQVPEGTRVNERFEFVLAADFPNQYDRRAIEGLMKVANTGPRAGRYTFIHQNIDVELPRDLTLEQIENAFVIDLSAVKADGFDVTYDRSPDARLQQTLKKQLDDAKAPERDLSFATKVAIPESAWWQASAQQRIQTPIGGFGTDGTLDTWFGVDGDGRPCAHGMLGAMTGAGKSNLYHVMICGLAQRYSPEELRLYLIDGKDGVEFQPYRALPHAAVVSLRSSPELSRSVLKDLLMEKERRNRLFKAQGVQDYASYRALGESLPRLLLLVDEYQELFEGDADGEASAHLLQLAQQGRSVGIHMLIASQRYGATGMLHQGAVFGNVHLRMAMQMSRADVDALTEFGRRGKLLIQTCDMPGKIVVNDRSGDDGDGASRAGKVSRLPAAERDSIVNQLAARAAALPNYRSRVVVFDGQAQPNLTDNPQLQALLERPVRSGMALEAHARRSPADGGLGVDDWFEAEQPMVTWAGQEFNVGGHARVVLRRRAHEHVLVVGRNAPARYGMLSALLAGLVVNPLARGATVLMADLSVSGTQWADALPALRDSALREAGLNVSLTRDSDEIPDLLARACAALEERRTASKDARASFPPLLLVLSEPHEADALRRVQDTFGASDSVSGTHLRTLLTDGAHLGVHVILSAPGVPQLRAVLDERQTLPLFKHRLTLQVSEDDSYTLTRSRRAAKLQQHGDTPLAALYHDPETEVSVRFKPYSTDTDIPLTAQFVAVAQAIRTAEVTA</sequence>
<organism evidence="5 6">
    <name type="scientific">Deinococcus seoulensis</name>
    <dbReference type="NCBI Taxonomy" id="1837379"/>
    <lineage>
        <taxon>Bacteria</taxon>
        <taxon>Thermotogati</taxon>
        <taxon>Deinococcota</taxon>
        <taxon>Deinococci</taxon>
        <taxon>Deinococcales</taxon>
        <taxon>Deinococcaceae</taxon>
        <taxon>Deinococcus</taxon>
    </lineage>
</organism>
<accession>A0ABQ2RWY1</accession>
<proteinExistence type="predicted"/>
<evidence type="ECO:0000313" key="6">
    <source>
        <dbReference type="Proteomes" id="UP000634308"/>
    </source>
</evidence>
<evidence type="ECO:0000256" key="2">
    <source>
        <dbReference type="ARBA" id="ARBA00022840"/>
    </source>
</evidence>
<keyword evidence="6" id="KW-1185">Reference proteome</keyword>
<keyword evidence="1 3" id="KW-0547">Nucleotide-binding</keyword>
<dbReference type="Gene3D" id="3.40.50.300">
    <property type="entry name" value="P-loop containing nucleotide triphosphate hydrolases"/>
    <property type="match status" value="2"/>
</dbReference>
<evidence type="ECO:0000259" key="4">
    <source>
        <dbReference type="PROSITE" id="PS50901"/>
    </source>
</evidence>
<dbReference type="Proteomes" id="UP000634308">
    <property type="component" value="Unassembled WGS sequence"/>
</dbReference>
<comment type="caution">
    <text evidence="5">The sequence shown here is derived from an EMBL/GenBank/DDBJ whole genome shotgun (WGS) entry which is preliminary data.</text>
</comment>
<protein>
    <recommendedName>
        <fullName evidence="4">FtsK domain-containing protein</fullName>
    </recommendedName>
</protein>
<dbReference type="PANTHER" id="PTHR22683">
    <property type="entry name" value="SPORULATION PROTEIN RELATED"/>
    <property type="match status" value="1"/>
</dbReference>
<dbReference type="PANTHER" id="PTHR22683:SF41">
    <property type="entry name" value="DNA TRANSLOCASE FTSK"/>
    <property type="match status" value="1"/>
</dbReference>
<dbReference type="EMBL" id="BMQM01000066">
    <property type="protein sequence ID" value="GGR76247.1"/>
    <property type="molecule type" value="Genomic_DNA"/>
</dbReference>
<gene>
    <name evidence="5" type="ORF">GCM10008959_41340</name>
</gene>
<feature type="binding site" evidence="3">
    <location>
        <begin position="378"/>
        <end position="385"/>
    </location>
    <ligand>
        <name>ATP</name>
        <dbReference type="ChEBI" id="CHEBI:30616"/>
    </ligand>
</feature>
<keyword evidence="2 3" id="KW-0067">ATP-binding</keyword>
<evidence type="ECO:0000256" key="3">
    <source>
        <dbReference type="PROSITE-ProRule" id="PRU00289"/>
    </source>
</evidence>
<feature type="domain" description="FtsK" evidence="4">
    <location>
        <begin position="359"/>
        <end position="551"/>
    </location>
</feature>
<evidence type="ECO:0000313" key="5">
    <source>
        <dbReference type="EMBL" id="GGR76247.1"/>
    </source>
</evidence>
<dbReference type="InterPro" id="IPR027417">
    <property type="entry name" value="P-loop_NTPase"/>
</dbReference>
<dbReference type="Pfam" id="PF01580">
    <property type="entry name" value="FtsK_SpoIIIE"/>
    <property type="match status" value="1"/>
</dbReference>
<reference evidence="6" key="1">
    <citation type="journal article" date="2019" name="Int. J. Syst. Evol. Microbiol.">
        <title>The Global Catalogue of Microorganisms (GCM) 10K type strain sequencing project: providing services to taxonomists for standard genome sequencing and annotation.</title>
        <authorList>
            <consortium name="The Broad Institute Genomics Platform"/>
            <consortium name="The Broad Institute Genome Sequencing Center for Infectious Disease"/>
            <person name="Wu L."/>
            <person name="Ma J."/>
        </authorList>
    </citation>
    <scope>NUCLEOTIDE SEQUENCE [LARGE SCALE GENOMIC DNA]</scope>
    <source>
        <strain evidence="6">JCM 31404</strain>
    </source>
</reference>
<dbReference type="InterPro" id="IPR050206">
    <property type="entry name" value="FtsK/SpoIIIE/SftA"/>
</dbReference>
<dbReference type="SUPFAM" id="SSF52540">
    <property type="entry name" value="P-loop containing nucleoside triphosphate hydrolases"/>
    <property type="match status" value="1"/>
</dbReference>
<dbReference type="PROSITE" id="PS50901">
    <property type="entry name" value="FTSK"/>
    <property type="match status" value="1"/>
</dbReference>
<evidence type="ECO:0000256" key="1">
    <source>
        <dbReference type="ARBA" id="ARBA00022741"/>
    </source>
</evidence>
<name>A0ABQ2RWY1_9DEIO</name>
<dbReference type="InterPro" id="IPR002543">
    <property type="entry name" value="FtsK_dom"/>
</dbReference>